<protein>
    <recommendedName>
        <fullName evidence="6">Class I SAM-dependent methyltransferase</fullName>
    </recommendedName>
</protein>
<dbReference type="Proteomes" id="UP000321248">
    <property type="component" value="Unassembled WGS sequence"/>
</dbReference>
<comment type="caution">
    <text evidence="4">The sequence shown here is derived from an EMBL/GenBank/DDBJ whole genome shotgun (WGS) entry which is preliminary data.</text>
</comment>
<dbReference type="InterPro" id="IPR029063">
    <property type="entry name" value="SAM-dependent_MTases_sf"/>
</dbReference>
<dbReference type="GO" id="GO:0005886">
    <property type="term" value="C:plasma membrane"/>
    <property type="evidence" value="ECO:0007669"/>
    <property type="project" value="TreeGrafter"/>
</dbReference>
<evidence type="ECO:0008006" key="6">
    <source>
        <dbReference type="Google" id="ProtNLM"/>
    </source>
</evidence>
<dbReference type="PANTHER" id="PTHR40048">
    <property type="entry name" value="RHAMNOSYL O-METHYLTRANSFERASE"/>
    <property type="match status" value="1"/>
</dbReference>
<dbReference type="GO" id="GO:0032259">
    <property type="term" value="P:methylation"/>
    <property type="evidence" value="ECO:0007669"/>
    <property type="project" value="UniProtKB-KW"/>
</dbReference>
<reference evidence="4 5" key="1">
    <citation type="submission" date="2019-08" db="EMBL/GenBank/DDBJ databases">
        <authorList>
            <person name="Karlyshev A.V."/>
        </authorList>
    </citation>
    <scope>NUCLEOTIDE SEQUENCE [LARGE SCALE GENOMIC DNA]</scope>
    <source>
        <strain evidence="4 5">Alg18-2.2</strain>
    </source>
</reference>
<sequence>MGETQSAQGQPGMEWLPFARPIMFRRPGYLQPSAWLEHLPFAMWVVDAHRPATLVELGTHHGPSYFGFCQAVAELGLDTSCYAVDTWQGDEHAGFYGQDVYEKVRSYNDANYSGFSRLVRSTFDEAASHFSDGSVDLLHIDGLHTLEAVTHDFESWKPKLSDRAVVLFHDINVRERGFGVFKLFEQLREQYPAFWFVHGHGLGVLGVGPNQSESLRRLYALGDGDGRTLTSVREIFARLGRACADAFERGDVRTKLLDAQSQLKTSHAALEQTRHRMGQVERAANMSDLHRERVKDVASIAAAERGRLLEQLASANARLEELEKAQSQVRELMQEVESNQVRAERVAQLQGEIDARFEEIALLTRRLLDAEQGLAKADSVSKRREAHLERLELDGGVRMLNRIRRLLRRKPLALRRDPREEDIEVIRAAAALDAQWYAGAYPDVAAGGVDPVVHYVMFGADEGRDPSADFSTRGYLERYPDVREGGLNPLAHYLLHGKGEGRNTTPVEAGR</sequence>
<dbReference type="GO" id="GO:0071770">
    <property type="term" value="P:DIM/DIP cell wall layer assembly"/>
    <property type="evidence" value="ECO:0007669"/>
    <property type="project" value="TreeGrafter"/>
</dbReference>
<evidence type="ECO:0000256" key="3">
    <source>
        <dbReference type="SAM" id="Coils"/>
    </source>
</evidence>
<accession>A0A5C8KKN1</accession>
<dbReference type="AlphaFoldDB" id="A0A5C8KKN1"/>
<dbReference type="OrthoDB" id="7068720at2"/>
<evidence type="ECO:0000313" key="5">
    <source>
        <dbReference type="Proteomes" id="UP000321248"/>
    </source>
</evidence>
<gene>
    <name evidence="4" type="ORF">FU658_12980</name>
</gene>
<evidence type="ECO:0000256" key="1">
    <source>
        <dbReference type="ARBA" id="ARBA00022603"/>
    </source>
</evidence>
<dbReference type="RefSeq" id="WP_147892466.1">
    <property type="nucleotide sequence ID" value="NZ_VRTS01000010.1"/>
</dbReference>
<organism evidence="4 5">
    <name type="scientific">Alkalisalibacterium limincola</name>
    <dbReference type="NCBI Taxonomy" id="2699169"/>
    <lineage>
        <taxon>Bacteria</taxon>
        <taxon>Pseudomonadati</taxon>
        <taxon>Pseudomonadota</taxon>
        <taxon>Gammaproteobacteria</taxon>
        <taxon>Lysobacterales</taxon>
        <taxon>Lysobacteraceae</taxon>
        <taxon>Alkalisalibacterium</taxon>
    </lineage>
</organism>
<keyword evidence="5" id="KW-1185">Reference proteome</keyword>
<dbReference type="GO" id="GO:0008168">
    <property type="term" value="F:methyltransferase activity"/>
    <property type="evidence" value="ECO:0007669"/>
    <property type="project" value="UniProtKB-KW"/>
</dbReference>
<dbReference type="EMBL" id="VRTS01000010">
    <property type="protein sequence ID" value="TXK59852.1"/>
    <property type="molecule type" value="Genomic_DNA"/>
</dbReference>
<keyword evidence="2" id="KW-0808">Transferase</keyword>
<feature type="coiled-coil region" evidence="3">
    <location>
        <begin position="305"/>
        <end position="342"/>
    </location>
</feature>
<evidence type="ECO:0000256" key="2">
    <source>
        <dbReference type="ARBA" id="ARBA00022679"/>
    </source>
</evidence>
<dbReference type="SUPFAM" id="SSF53335">
    <property type="entry name" value="S-adenosyl-L-methionine-dependent methyltransferases"/>
    <property type="match status" value="1"/>
</dbReference>
<evidence type="ECO:0000313" key="4">
    <source>
        <dbReference type="EMBL" id="TXK59852.1"/>
    </source>
</evidence>
<name>A0A5C8KKN1_9GAMM</name>
<keyword evidence="1" id="KW-0489">Methyltransferase</keyword>
<dbReference type="Gene3D" id="3.40.50.150">
    <property type="entry name" value="Vaccinia Virus protein VP39"/>
    <property type="match status" value="1"/>
</dbReference>
<keyword evidence="3" id="KW-0175">Coiled coil</keyword>
<dbReference type="Pfam" id="PF13578">
    <property type="entry name" value="Methyltransf_24"/>
    <property type="match status" value="1"/>
</dbReference>
<proteinExistence type="predicted"/>
<dbReference type="PANTHER" id="PTHR40048:SF1">
    <property type="entry name" value="RHAMNOSYL O-METHYLTRANSFERASE"/>
    <property type="match status" value="1"/>
</dbReference>